<dbReference type="InterPro" id="IPR032623">
    <property type="entry name" value="FecR_N"/>
</dbReference>
<dbReference type="PIRSF" id="PIRSF018266">
    <property type="entry name" value="FecR"/>
    <property type="match status" value="1"/>
</dbReference>
<dbReference type="AlphaFoldDB" id="A0A2G4YQY5"/>
<dbReference type="InParanoid" id="A0A2G4YQY5"/>
<protein>
    <recommendedName>
        <fullName evidence="6">FecR protein domain-containing protein</fullName>
    </recommendedName>
</protein>
<dbReference type="Gene3D" id="3.55.50.30">
    <property type="match status" value="1"/>
</dbReference>
<dbReference type="PANTHER" id="PTHR30273:SF2">
    <property type="entry name" value="PROTEIN FECR"/>
    <property type="match status" value="1"/>
</dbReference>
<keyword evidence="5" id="KW-1185">Reference proteome</keyword>
<evidence type="ECO:0000256" key="1">
    <source>
        <dbReference type="SAM" id="Phobius"/>
    </source>
</evidence>
<proteinExistence type="predicted"/>
<evidence type="ECO:0000259" key="3">
    <source>
        <dbReference type="Pfam" id="PF16220"/>
    </source>
</evidence>
<dbReference type="PANTHER" id="PTHR30273">
    <property type="entry name" value="PERIPLASMIC SIGNAL SENSOR AND SIGMA FACTOR ACTIVATOR FECR-RELATED"/>
    <property type="match status" value="1"/>
</dbReference>
<evidence type="ECO:0000259" key="2">
    <source>
        <dbReference type="Pfam" id="PF04773"/>
    </source>
</evidence>
<name>A0A2G4YQY5_9PROT</name>
<dbReference type="Proteomes" id="UP000229730">
    <property type="component" value="Unassembled WGS sequence"/>
</dbReference>
<dbReference type="Pfam" id="PF04773">
    <property type="entry name" value="FecR"/>
    <property type="match status" value="1"/>
</dbReference>
<evidence type="ECO:0008006" key="6">
    <source>
        <dbReference type="Google" id="ProtNLM"/>
    </source>
</evidence>
<dbReference type="Gene3D" id="2.60.120.1440">
    <property type="match status" value="1"/>
</dbReference>
<evidence type="ECO:0000313" key="5">
    <source>
        <dbReference type="Proteomes" id="UP000229730"/>
    </source>
</evidence>
<dbReference type="EMBL" id="PDEM01000023">
    <property type="protein sequence ID" value="PHZ84728.1"/>
    <property type="molecule type" value="Genomic_DNA"/>
</dbReference>
<keyword evidence="1" id="KW-0812">Transmembrane</keyword>
<dbReference type="FunCoup" id="A0A2G4YQY5">
    <property type="interactions" value="128"/>
</dbReference>
<organism evidence="4 5">
    <name type="scientific">Paremcibacter congregatus</name>
    <dbReference type="NCBI Taxonomy" id="2043170"/>
    <lineage>
        <taxon>Bacteria</taxon>
        <taxon>Pseudomonadati</taxon>
        <taxon>Pseudomonadota</taxon>
        <taxon>Alphaproteobacteria</taxon>
        <taxon>Emcibacterales</taxon>
        <taxon>Emcibacteraceae</taxon>
        <taxon>Paremcibacter</taxon>
    </lineage>
</organism>
<gene>
    <name evidence="4" type="ORF">CRD36_10610</name>
</gene>
<accession>A0A2G4YQY5</accession>
<keyword evidence="1" id="KW-0472">Membrane</keyword>
<sequence>MNIEMTNLDSKTNELNDLAAFWYSRIESGMITGAEKKEFESWISEDGDHEKAFREMAGITGQAFALSDLLRTHHDLEKTLLGQDVLDAAVLVKAHQGKQIRGRMLNVFARVAAALLVVLGSIWLWDGGFWGPTTERYNTAVGEQKKILLKDGSVLTLNTNSEIEVAMTESVRRLHLKRGEVYFDVAKDKNRPFEVAVSNAYVKAVGTAFNIKQAGPQVAVLVTEGEVEVRSNFAAQNDSHSTRVIKPTTEILVAGDQLVFGAEKAQKVKLEEEWVSRETLWREGRIILDEKSLLEIAREIQPYIKERIVIADEEVAAFKAGGVFKLGEMGSFFNALEEALPVQVIREKNVIILMRRSSEAVAVKA</sequence>
<feature type="domain" description="FecR protein" evidence="2">
    <location>
        <begin position="136"/>
        <end position="228"/>
    </location>
</feature>
<comment type="caution">
    <text evidence="4">The sequence shown here is derived from an EMBL/GenBank/DDBJ whole genome shotgun (WGS) entry which is preliminary data.</text>
</comment>
<feature type="transmembrane region" description="Helical" evidence="1">
    <location>
        <begin position="107"/>
        <end position="125"/>
    </location>
</feature>
<reference evidence="4 5" key="1">
    <citation type="submission" date="2017-10" db="EMBL/GenBank/DDBJ databases">
        <title>Frigbacter circumglobatus gen. nov. sp. nov., isolated from sediment cultured in situ.</title>
        <authorList>
            <person name="Zhao Z."/>
        </authorList>
    </citation>
    <scope>NUCLEOTIDE SEQUENCE [LARGE SCALE GENOMIC DNA]</scope>
    <source>
        <strain evidence="4 5">ZYL</strain>
    </source>
</reference>
<dbReference type="Pfam" id="PF16220">
    <property type="entry name" value="DUF4880"/>
    <property type="match status" value="1"/>
</dbReference>
<dbReference type="GO" id="GO:0016989">
    <property type="term" value="F:sigma factor antagonist activity"/>
    <property type="evidence" value="ECO:0007669"/>
    <property type="project" value="TreeGrafter"/>
</dbReference>
<feature type="domain" description="FecR N-terminal" evidence="3">
    <location>
        <begin position="19"/>
        <end position="57"/>
    </location>
</feature>
<keyword evidence="1" id="KW-1133">Transmembrane helix</keyword>
<dbReference type="InterPro" id="IPR012373">
    <property type="entry name" value="Ferrdict_sens_TM"/>
</dbReference>
<dbReference type="InterPro" id="IPR006860">
    <property type="entry name" value="FecR"/>
</dbReference>
<evidence type="ECO:0000313" key="4">
    <source>
        <dbReference type="EMBL" id="PHZ84728.1"/>
    </source>
</evidence>